<dbReference type="InterPro" id="IPR000740">
    <property type="entry name" value="GrpE"/>
</dbReference>
<evidence type="ECO:0000256" key="3">
    <source>
        <dbReference type="RuleBase" id="RU000640"/>
    </source>
</evidence>
<dbReference type="PANTHER" id="PTHR21237:SF23">
    <property type="entry name" value="GRPE PROTEIN HOMOLOG, MITOCHONDRIAL"/>
    <property type="match status" value="1"/>
</dbReference>
<comment type="caution">
    <text evidence="5">The sequence shown here is derived from an EMBL/GenBank/DDBJ whole genome shotgun (WGS) entry which is preliminary data.</text>
</comment>
<dbReference type="SUPFAM" id="SSF58014">
    <property type="entry name" value="Coiled-coil domain of nucleotide exchange factor GrpE"/>
    <property type="match status" value="1"/>
</dbReference>
<reference evidence="6" key="1">
    <citation type="submission" date="2011-07" db="EMBL/GenBank/DDBJ databases">
        <title>Divergent evolution of antigenic variation in African trypanosomes.</title>
        <authorList>
            <person name="Jackson A.P."/>
            <person name="Berry A."/>
            <person name="Allison H.C."/>
            <person name="Burton P."/>
            <person name="Anderson J."/>
            <person name="Aslett M."/>
            <person name="Brown R."/>
            <person name="Corton N."/>
            <person name="Harris D."/>
            <person name="Hauser H."/>
            <person name="Gamble J."/>
            <person name="Gilderthorp R."/>
            <person name="McQuillan J."/>
            <person name="Quail M.A."/>
            <person name="Sanders M."/>
            <person name="Van Tonder A."/>
            <person name="Ginger M.L."/>
            <person name="Donelson J.E."/>
            <person name="Field M.C."/>
            <person name="Barry J.D."/>
            <person name="Berriman M."/>
            <person name="Hertz-Fowler C."/>
        </authorList>
    </citation>
    <scope>NUCLEOTIDE SEQUENCE [LARGE SCALE GENOMIC DNA]</scope>
    <source>
        <strain evidence="6">IL3000</strain>
    </source>
</reference>
<dbReference type="Proteomes" id="UP000000702">
    <property type="component" value="Unassembled WGS sequence"/>
</dbReference>
<evidence type="ECO:0000256" key="1">
    <source>
        <dbReference type="ARBA" id="ARBA00009054"/>
    </source>
</evidence>
<dbReference type="Gene3D" id="3.90.20.20">
    <property type="match status" value="1"/>
</dbReference>
<dbReference type="SUPFAM" id="SSF51064">
    <property type="entry name" value="Head domain of nucleotide exchange factor GrpE"/>
    <property type="match status" value="1"/>
</dbReference>
<evidence type="ECO:0000256" key="4">
    <source>
        <dbReference type="RuleBase" id="RU004478"/>
    </source>
</evidence>
<dbReference type="PRINTS" id="PR00773">
    <property type="entry name" value="GRPEPROTEIN"/>
</dbReference>
<gene>
    <name evidence="5" type="ORF">TCIL3000_0_31300</name>
</gene>
<dbReference type="PANTHER" id="PTHR21237">
    <property type="entry name" value="GRPE PROTEIN"/>
    <property type="match status" value="1"/>
</dbReference>
<dbReference type="VEuPathDB" id="TriTrypDB:TcIL3000_0_31300"/>
<keyword evidence="6" id="KW-1185">Reference proteome</keyword>
<name>F9W4Y2_TRYCI</name>
<proteinExistence type="inferred from homology"/>
<dbReference type="PROSITE" id="PS01071">
    <property type="entry name" value="GRPE"/>
    <property type="match status" value="1"/>
</dbReference>
<dbReference type="EMBL" id="CAEQ01000629">
    <property type="protein sequence ID" value="CCD12229.1"/>
    <property type="molecule type" value="Genomic_DNA"/>
</dbReference>
<organism evidence="5 6">
    <name type="scientific">Trypanosoma congolense (strain IL3000)</name>
    <dbReference type="NCBI Taxonomy" id="1068625"/>
    <lineage>
        <taxon>Eukaryota</taxon>
        <taxon>Discoba</taxon>
        <taxon>Euglenozoa</taxon>
        <taxon>Kinetoplastea</taxon>
        <taxon>Metakinetoplastina</taxon>
        <taxon>Trypanosomatida</taxon>
        <taxon>Trypanosomatidae</taxon>
        <taxon>Trypanosoma</taxon>
        <taxon>Nannomonas</taxon>
    </lineage>
</organism>
<evidence type="ECO:0000313" key="5">
    <source>
        <dbReference type="EMBL" id="CCD12229.1"/>
    </source>
</evidence>
<comment type="subcellular location">
    <subcellularLocation>
        <location evidence="3">Mitochondrion matrix</location>
    </subcellularLocation>
</comment>
<keyword evidence="3" id="KW-0496">Mitochondrion</keyword>
<dbReference type="Gene3D" id="2.30.22.10">
    <property type="entry name" value="Head domain of nucleotide exchange factor GrpE"/>
    <property type="match status" value="1"/>
</dbReference>
<protein>
    <recommendedName>
        <fullName evidence="3">GrpE protein homolog</fullName>
    </recommendedName>
</protein>
<dbReference type="InterPro" id="IPR009012">
    <property type="entry name" value="GrpE_head"/>
</dbReference>
<keyword evidence="2 3" id="KW-0143">Chaperone</keyword>
<dbReference type="CDD" id="cd00446">
    <property type="entry name" value="GrpE"/>
    <property type="match status" value="1"/>
</dbReference>
<dbReference type="GO" id="GO:0030150">
    <property type="term" value="P:protein import into mitochondrial matrix"/>
    <property type="evidence" value="ECO:0007669"/>
    <property type="project" value="TreeGrafter"/>
</dbReference>
<dbReference type="GO" id="GO:0051087">
    <property type="term" value="F:protein-folding chaperone binding"/>
    <property type="evidence" value="ECO:0007669"/>
    <property type="project" value="InterPro"/>
</dbReference>
<evidence type="ECO:0000313" key="6">
    <source>
        <dbReference type="Proteomes" id="UP000000702"/>
    </source>
</evidence>
<accession>F9W4Y2</accession>
<comment type="similarity">
    <text evidence="1 4">Belongs to the GrpE family.</text>
</comment>
<dbReference type="OMA" id="QHELICH"/>
<comment type="function">
    <text evidence="3">Essential component of the PAM complex, a complex required for the translocation of transit peptide-containing proteins from the inner membrane into the mitochondrial matrix in an ATP-dependent manner.</text>
</comment>
<dbReference type="GO" id="GO:0006457">
    <property type="term" value="P:protein folding"/>
    <property type="evidence" value="ECO:0007669"/>
    <property type="project" value="InterPro"/>
</dbReference>
<reference evidence="5 6" key="2">
    <citation type="journal article" date="2012" name="Proc. Natl. Acad. Sci. U.S.A.">
        <title>Antigenic diversity is generated by distinct evolutionary mechanisms in African trypanosome species.</title>
        <authorList>
            <person name="Jackson A.P."/>
            <person name="Berry A."/>
            <person name="Aslett M."/>
            <person name="Allison H.C."/>
            <person name="Burton P."/>
            <person name="Vavrova-Anderson J."/>
            <person name="Brown R."/>
            <person name="Browne H."/>
            <person name="Corton N."/>
            <person name="Hauser H."/>
            <person name="Gamble J."/>
            <person name="Gilderthorp R."/>
            <person name="Marcello L."/>
            <person name="McQuillan J."/>
            <person name="Otto T.D."/>
            <person name="Quail M.A."/>
            <person name="Sanders M.J."/>
            <person name="van Tonder A."/>
            <person name="Ginger M.L."/>
            <person name="Field M.C."/>
            <person name="Barry J.D."/>
            <person name="Hertz-Fowler C."/>
            <person name="Berriman M."/>
        </authorList>
    </citation>
    <scope>NUCLEOTIDE SEQUENCE [LARGE SCALE GENOMIC DNA]</scope>
    <source>
        <strain evidence="5 6">IL3000</strain>
    </source>
</reference>
<sequence>MLLLFGENDFFFGLGKDILMRALSFRRSLFATRTALSSVCGSRLWASSTSVNEGSEEAVTEDTESQSTAPVSHELYRKLEKELTEARECISELKKEVLYRAADAENARRIGSEDVVKAKAYGITSFGKDMLDVVDTLEKGLEVIIKLPEAELESHKALSSIHTGVKLSLKLLLNNLAKHGIEKLDVAVGTKFDPNFHDALLKTPATAEVPAGHISTILKTGYKIQDRVLRASQVGVASDE</sequence>
<evidence type="ECO:0000256" key="2">
    <source>
        <dbReference type="ARBA" id="ARBA00023186"/>
    </source>
</evidence>
<dbReference type="GO" id="GO:0001405">
    <property type="term" value="C:PAM complex, Tim23 associated import motor"/>
    <property type="evidence" value="ECO:0007669"/>
    <property type="project" value="TreeGrafter"/>
</dbReference>
<dbReference type="Pfam" id="PF01025">
    <property type="entry name" value="GrpE"/>
    <property type="match status" value="1"/>
</dbReference>
<dbReference type="InterPro" id="IPR013805">
    <property type="entry name" value="GrpE_CC"/>
</dbReference>
<dbReference type="HAMAP" id="MF_01151">
    <property type="entry name" value="GrpE"/>
    <property type="match status" value="1"/>
</dbReference>
<dbReference type="AlphaFoldDB" id="F9W4Y2"/>
<dbReference type="GO" id="GO:0042803">
    <property type="term" value="F:protein homodimerization activity"/>
    <property type="evidence" value="ECO:0007669"/>
    <property type="project" value="InterPro"/>
</dbReference>
<dbReference type="GO" id="GO:0051082">
    <property type="term" value="F:unfolded protein binding"/>
    <property type="evidence" value="ECO:0007669"/>
    <property type="project" value="TreeGrafter"/>
</dbReference>
<dbReference type="GO" id="GO:0000774">
    <property type="term" value="F:adenyl-nucleotide exchange factor activity"/>
    <property type="evidence" value="ECO:0007669"/>
    <property type="project" value="InterPro"/>
</dbReference>